<name>A0A5B2WNW2_9PSEU</name>
<comment type="caution">
    <text evidence="2">The sequence shown here is derived from an EMBL/GenBank/DDBJ whole genome shotgun (WGS) entry which is preliminary data.</text>
</comment>
<evidence type="ECO:0000313" key="2">
    <source>
        <dbReference type="EMBL" id="KAA2253095.1"/>
    </source>
</evidence>
<dbReference type="Gene3D" id="3.90.1200.10">
    <property type="match status" value="1"/>
</dbReference>
<keyword evidence="3" id="KW-1185">Reference proteome</keyword>
<dbReference type="InterPro" id="IPR011009">
    <property type="entry name" value="Kinase-like_dom_sf"/>
</dbReference>
<dbReference type="NCBIfam" id="NF038156">
    <property type="entry name" value="lant_syn_V_LxmK"/>
    <property type="match status" value="1"/>
</dbReference>
<reference evidence="2 3" key="2">
    <citation type="submission" date="2019-09" db="EMBL/GenBank/DDBJ databases">
        <authorList>
            <person name="Jin C."/>
        </authorList>
    </citation>
    <scope>NUCLEOTIDE SEQUENCE [LARGE SCALE GENOMIC DNA]</scope>
    <source>
        <strain evidence="2 3">AN110305</strain>
    </source>
</reference>
<dbReference type="OrthoDB" id="2410440at2"/>
<accession>A0A5B2WNW2</accession>
<dbReference type="SUPFAM" id="SSF56112">
    <property type="entry name" value="Protein kinase-like (PK-like)"/>
    <property type="match status" value="1"/>
</dbReference>
<dbReference type="InterPro" id="IPR002575">
    <property type="entry name" value="Aminoglycoside_PTrfase"/>
</dbReference>
<reference evidence="2 3" key="1">
    <citation type="submission" date="2019-09" db="EMBL/GenBank/DDBJ databases">
        <title>Goodfellowia gen. nov., a new genus of the Pseudonocardineae related to Actinoalloteichus, containing Goodfellowia coeruleoviolacea gen. nov., comb. nov. gen. nov., comb. nov.</title>
        <authorList>
            <person name="Labeda D."/>
        </authorList>
    </citation>
    <scope>NUCLEOTIDE SEQUENCE [LARGE SCALE GENOMIC DNA]</scope>
    <source>
        <strain evidence="2 3">AN110305</strain>
    </source>
</reference>
<dbReference type="AlphaFoldDB" id="A0A5B2WNW2"/>
<organism evidence="2 3">
    <name type="scientific">Solihabitans fulvus</name>
    <dbReference type="NCBI Taxonomy" id="1892852"/>
    <lineage>
        <taxon>Bacteria</taxon>
        <taxon>Bacillati</taxon>
        <taxon>Actinomycetota</taxon>
        <taxon>Actinomycetes</taxon>
        <taxon>Pseudonocardiales</taxon>
        <taxon>Pseudonocardiaceae</taxon>
        <taxon>Solihabitans</taxon>
    </lineage>
</organism>
<proteinExistence type="predicted"/>
<dbReference type="EMBL" id="VUOB01000068">
    <property type="protein sequence ID" value="KAA2253095.1"/>
    <property type="molecule type" value="Genomic_DNA"/>
</dbReference>
<dbReference type="Proteomes" id="UP000323454">
    <property type="component" value="Unassembled WGS sequence"/>
</dbReference>
<gene>
    <name evidence="2" type="ORF">F0L68_33640</name>
</gene>
<sequence length="403" mass="43414">MVRLGGDAVFPRGRTAHLSLSKGKGVSSDVLSGPVAAAPEAADNARRSVRDAVNELLERLGHGPFRQETVVFLPGRNENIAGTTTSGVDVFAKRIVARSGAQPTVIGRALAFDRFMRSARFTYLRSPTTLGYDEHERIVLFQWISNASTGAELVDDGGFDTTLARQLGAALGELHGAESEDPHLIKGSAVFPSVRHLTGIPLEYFLECSGGLLHAWRLLQSDPALVTALTKLLESEASAVGVPVHGDLRLDQILVVGGAVHIADWEEFRIGDAARDLGALVGEWLFRSILGIGRSSADDVGDLAELSHDLILERGVQRIHEARPILSSFWSGYTHLRPSDDGRELSVRAVAFAGWHLFDRVLATAEQRSDLTPLLRAIAGVGRNALLHPENFVEVLGLGRGPC</sequence>
<evidence type="ECO:0000313" key="3">
    <source>
        <dbReference type="Proteomes" id="UP000323454"/>
    </source>
</evidence>
<protein>
    <submittedName>
        <fullName evidence="2">Phosphotransferase</fullName>
    </submittedName>
</protein>
<dbReference type="GO" id="GO:0016740">
    <property type="term" value="F:transferase activity"/>
    <property type="evidence" value="ECO:0007669"/>
    <property type="project" value="UniProtKB-KW"/>
</dbReference>
<feature type="domain" description="Aminoglycoside phosphotransferase" evidence="1">
    <location>
        <begin position="103"/>
        <end position="287"/>
    </location>
</feature>
<evidence type="ECO:0000259" key="1">
    <source>
        <dbReference type="Pfam" id="PF01636"/>
    </source>
</evidence>
<keyword evidence="2" id="KW-0808">Transferase</keyword>
<dbReference type="Pfam" id="PF01636">
    <property type="entry name" value="APH"/>
    <property type="match status" value="1"/>
</dbReference>